<feature type="region of interest" description="Disordered" evidence="9">
    <location>
        <begin position="534"/>
        <end position="553"/>
    </location>
</feature>
<evidence type="ECO:0000256" key="4">
    <source>
        <dbReference type="ARBA" id="ARBA00022741"/>
    </source>
</evidence>
<feature type="compositionally biased region" description="Gly residues" evidence="9">
    <location>
        <begin position="616"/>
        <end position="625"/>
    </location>
</feature>
<comment type="caution">
    <text evidence="12">The sequence shown here is derived from an EMBL/GenBank/DDBJ whole genome shotgun (WGS) entry which is preliminary data.</text>
</comment>
<evidence type="ECO:0000313" key="12">
    <source>
        <dbReference type="EMBL" id="GIJ66347.1"/>
    </source>
</evidence>
<proteinExistence type="predicted"/>
<keyword evidence="6" id="KW-0067">ATP-binding</keyword>
<dbReference type="PROSITE" id="PS00108">
    <property type="entry name" value="PROTEIN_KINASE_ST"/>
    <property type="match status" value="1"/>
</dbReference>
<dbReference type="CDD" id="cd14014">
    <property type="entry name" value="STKc_PknB_like"/>
    <property type="match status" value="1"/>
</dbReference>
<dbReference type="PANTHER" id="PTHR43289:SF6">
    <property type="entry name" value="SERINE_THREONINE-PROTEIN KINASE NEKL-3"/>
    <property type="match status" value="1"/>
</dbReference>
<evidence type="ECO:0000256" key="8">
    <source>
        <dbReference type="ARBA" id="ARBA00048679"/>
    </source>
</evidence>
<dbReference type="PANTHER" id="PTHR43289">
    <property type="entry name" value="MITOGEN-ACTIVATED PROTEIN KINASE KINASE KINASE 20-RELATED"/>
    <property type="match status" value="1"/>
</dbReference>
<feature type="compositionally biased region" description="Gly residues" evidence="9">
    <location>
        <begin position="421"/>
        <end position="433"/>
    </location>
</feature>
<evidence type="ECO:0000256" key="5">
    <source>
        <dbReference type="ARBA" id="ARBA00022777"/>
    </source>
</evidence>
<dbReference type="InterPro" id="IPR000719">
    <property type="entry name" value="Prot_kinase_dom"/>
</dbReference>
<evidence type="ECO:0000256" key="9">
    <source>
        <dbReference type="SAM" id="MobiDB-lite"/>
    </source>
</evidence>
<dbReference type="FunFam" id="3.30.200.20:FF:000035">
    <property type="entry name" value="Serine/threonine protein kinase Stk1"/>
    <property type="match status" value="1"/>
</dbReference>
<name>A0A8J3ZLN0_9ACTN</name>
<gene>
    <name evidence="12" type="ORF">Voc01_012640</name>
</gene>
<dbReference type="GO" id="GO:0005524">
    <property type="term" value="F:ATP binding"/>
    <property type="evidence" value="ECO:0007669"/>
    <property type="project" value="UniProtKB-KW"/>
</dbReference>
<dbReference type="InterPro" id="IPR008271">
    <property type="entry name" value="Ser/Thr_kinase_AS"/>
</dbReference>
<comment type="catalytic activity">
    <reaction evidence="7">
        <text>L-threonyl-[protein] + ATP = O-phospho-L-threonyl-[protein] + ADP + H(+)</text>
        <dbReference type="Rhea" id="RHEA:46608"/>
        <dbReference type="Rhea" id="RHEA-COMP:11060"/>
        <dbReference type="Rhea" id="RHEA-COMP:11605"/>
        <dbReference type="ChEBI" id="CHEBI:15378"/>
        <dbReference type="ChEBI" id="CHEBI:30013"/>
        <dbReference type="ChEBI" id="CHEBI:30616"/>
        <dbReference type="ChEBI" id="CHEBI:61977"/>
        <dbReference type="ChEBI" id="CHEBI:456216"/>
        <dbReference type="EC" id="2.7.11.1"/>
    </reaction>
</comment>
<feature type="compositionally biased region" description="Low complexity" evidence="9">
    <location>
        <begin position="536"/>
        <end position="551"/>
    </location>
</feature>
<feature type="compositionally biased region" description="Low complexity" evidence="9">
    <location>
        <begin position="318"/>
        <end position="328"/>
    </location>
</feature>
<feature type="compositionally biased region" description="Low complexity" evidence="9">
    <location>
        <begin position="626"/>
        <end position="636"/>
    </location>
</feature>
<evidence type="ECO:0000256" key="10">
    <source>
        <dbReference type="SAM" id="Phobius"/>
    </source>
</evidence>
<protein>
    <recommendedName>
        <fullName evidence="1">non-specific serine/threonine protein kinase</fullName>
        <ecNumber evidence="1">2.7.11.1</ecNumber>
    </recommendedName>
</protein>
<dbReference type="FunFam" id="1.10.510.10:FF:000021">
    <property type="entry name" value="Serine/threonine protein kinase"/>
    <property type="match status" value="1"/>
</dbReference>
<dbReference type="SUPFAM" id="SSF56112">
    <property type="entry name" value="Protein kinase-like (PK-like)"/>
    <property type="match status" value="1"/>
</dbReference>
<dbReference type="PROSITE" id="PS50011">
    <property type="entry name" value="PROTEIN_KINASE_DOM"/>
    <property type="match status" value="1"/>
</dbReference>
<feature type="transmembrane region" description="Helical" evidence="10">
    <location>
        <begin position="501"/>
        <end position="524"/>
    </location>
</feature>
<dbReference type="GO" id="GO:0045717">
    <property type="term" value="P:negative regulation of fatty acid biosynthetic process"/>
    <property type="evidence" value="ECO:0007669"/>
    <property type="project" value="UniProtKB-ARBA"/>
</dbReference>
<evidence type="ECO:0000259" key="11">
    <source>
        <dbReference type="PROSITE" id="PS50011"/>
    </source>
</evidence>
<feature type="domain" description="Protein kinase" evidence="11">
    <location>
        <begin position="12"/>
        <end position="266"/>
    </location>
</feature>
<evidence type="ECO:0000256" key="7">
    <source>
        <dbReference type="ARBA" id="ARBA00047899"/>
    </source>
</evidence>
<dbReference type="EC" id="2.7.11.1" evidence="1"/>
<keyword evidence="10" id="KW-1133">Transmembrane helix</keyword>
<feature type="compositionally biased region" description="Pro residues" evidence="9">
    <location>
        <begin position="384"/>
        <end position="396"/>
    </location>
</feature>
<dbReference type="EMBL" id="BOPH01000017">
    <property type="protein sequence ID" value="GIJ66347.1"/>
    <property type="molecule type" value="Genomic_DNA"/>
</dbReference>
<dbReference type="Gene3D" id="1.10.510.10">
    <property type="entry name" value="Transferase(Phosphotransferase) domain 1"/>
    <property type="match status" value="1"/>
</dbReference>
<dbReference type="Gene3D" id="3.30.10.20">
    <property type="match status" value="1"/>
</dbReference>
<feature type="region of interest" description="Disordered" evidence="9">
    <location>
        <begin position="276"/>
        <end position="461"/>
    </location>
</feature>
<sequence>MLSPGTMLGGRYRLDERIAGGGMGDVWRATDEVLGRTVAVKVLLQALVEEPGFAERFRGEARTMATINHPGVVDVYDYGNENDTAFLVMEYIEGDALSRTLSRVGRLTPARTMALMAQAADALHAAHEKGIVHRDVKPGNLLVRPNGTLVLTDFGIARSAAVGQLTAAGSVLGTASYISPEQASGQGATPLSDVYALGVVAYQCLSGRRPFEGENPLEIAMRHVRDQPPPLPPDIPGPARQIVDTAMSKDPSQRYPSAATLGQVARRAAGQLAAASTAARPAVPPSGMPGSPMVPGSPVAAPVSGMPGAPMSGPPGPVSGAPGTPASSFQPGPAGAPVGMQAGPTSGPPGGGFQAGPTSSPPGGGFQPGPTSGPPGGGFQPGPTSGPPDAFPPPTSGAPYEEGPKPGETGASGTRVMPAGGMTGPVGPGGPGAPGGPPPPPGQFARGAAGVPPPPQQASDTGYTYVQTSMVPGAQQNAPAGGGSGGAGGGGGLLNRRKPGVIAAIAGIAALALILCIGGGVFLVNSLGGDDDPKEPTATATATNAPPTGETETVDCDGLRGKPIAGVRNHLENTDGFKVKETEVADSARAGTVVDVSPCGPQPKGSEIEVKVSNGRGSGGGGQTGGPNPTCTGGFPFNNCQSRR</sequence>
<dbReference type="Pfam" id="PF00069">
    <property type="entry name" value="Pkinase"/>
    <property type="match status" value="1"/>
</dbReference>
<evidence type="ECO:0000256" key="6">
    <source>
        <dbReference type="ARBA" id="ARBA00022840"/>
    </source>
</evidence>
<evidence type="ECO:0000256" key="2">
    <source>
        <dbReference type="ARBA" id="ARBA00022527"/>
    </source>
</evidence>
<feature type="region of interest" description="Disordered" evidence="9">
    <location>
        <begin position="600"/>
        <end position="644"/>
    </location>
</feature>
<keyword evidence="4" id="KW-0547">Nucleotide-binding</keyword>
<dbReference type="InterPro" id="IPR011009">
    <property type="entry name" value="Kinase-like_dom_sf"/>
</dbReference>
<dbReference type="SMART" id="SM00220">
    <property type="entry name" value="S_TKc"/>
    <property type="match status" value="1"/>
</dbReference>
<comment type="catalytic activity">
    <reaction evidence="8">
        <text>L-seryl-[protein] + ATP = O-phospho-L-seryl-[protein] + ADP + H(+)</text>
        <dbReference type="Rhea" id="RHEA:17989"/>
        <dbReference type="Rhea" id="RHEA-COMP:9863"/>
        <dbReference type="Rhea" id="RHEA-COMP:11604"/>
        <dbReference type="ChEBI" id="CHEBI:15378"/>
        <dbReference type="ChEBI" id="CHEBI:29999"/>
        <dbReference type="ChEBI" id="CHEBI:30616"/>
        <dbReference type="ChEBI" id="CHEBI:83421"/>
        <dbReference type="ChEBI" id="CHEBI:456216"/>
        <dbReference type="EC" id="2.7.11.1"/>
    </reaction>
</comment>
<reference evidence="12" key="1">
    <citation type="submission" date="2021-01" db="EMBL/GenBank/DDBJ databases">
        <title>Whole genome shotgun sequence of Virgisporangium ochraceum NBRC 16418.</title>
        <authorList>
            <person name="Komaki H."/>
            <person name="Tamura T."/>
        </authorList>
    </citation>
    <scope>NUCLEOTIDE SEQUENCE</scope>
    <source>
        <strain evidence="12">NBRC 16418</strain>
    </source>
</reference>
<keyword evidence="10" id="KW-0812">Transmembrane</keyword>
<keyword evidence="10" id="KW-0472">Membrane</keyword>
<feature type="compositionally biased region" description="Low complexity" evidence="9">
    <location>
        <begin position="288"/>
        <end position="311"/>
    </location>
</feature>
<evidence type="ECO:0000256" key="3">
    <source>
        <dbReference type="ARBA" id="ARBA00022679"/>
    </source>
</evidence>
<evidence type="ECO:0000256" key="1">
    <source>
        <dbReference type="ARBA" id="ARBA00012513"/>
    </source>
</evidence>
<keyword evidence="2" id="KW-0723">Serine/threonine-protein kinase</keyword>
<evidence type="ECO:0000313" key="13">
    <source>
        <dbReference type="Proteomes" id="UP000635606"/>
    </source>
</evidence>
<keyword evidence="13" id="KW-1185">Reference proteome</keyword>
<dbReference type="GO" id="GO:0004674">
    <property type="term" value="F:protein serine/threonine kinase activity"/>
    <property type="evidence" value="ECO:0007669"/>
    <property type="project" value="UniProtKB-KW"/>
</dbReference>
<dbReference type="Gene3D" id="3.30.200.20">
    <property type="entry name" value="Phosphorylase Kinase, domain 1"/>
    <property type="match status" value="1"/>
</dbReference>
<dbReference type="Proteomes" id="UP000635606">
    <property type="component" value="Unassembled WGS sequence"/>
</dbReference>
<keyword evidence="3" id="KW-0808">Transferase</keyword>
<dbReference type="AlphaFoldDB" id="A0A8J3ZLN0"/>
<accession>A0A8J3ZLN0</accession>
<organism evidence="12 13">
    <name type="scientific">Virgisporangium ochraceum</name>
    <dbReference type="NCBI Taxonomy" id="65505"/>
    <lineage>
        <taxon>Bacteria</taxon>
        <taxon>Bacillati</taxon>
        <taxon>Actinomycetota</taxon>
        <taxon>Actinomycetes</taxon>
        <taxon>Micromonosporales</taxon>
        <taxon>Micromonosporaceae</taxon>
        <taxon>Virgisporangium</taxon>
    </lineage>
</organism>
<keyword evidence="5" id="KW-0418">Kinase</keyword>